<dbReference type="Proteomes" id="UP000053766">
    <property type="component" value="Unassembled WGS sequence"/>
</dbReference>
<dbReference type="GO" id="GO:0051301">
    <property type="term" value="P:cell division"/>
    <property type="evidence" value="ECO:0007669"/>
    <property type="project" value="UniProtKB-KW"/>
</dbReference>
<dbReference type="InterPro" id="IPR025977">
    <property type="entry name" value="Cnd3_C"/>
</dbReference>
<dbReference type="OrthoDB" id="5874409at2759"/>
<keyword evidence="9" id="KW-0732">Signal</keyword>
<evidence type="ECO:0000313" key="12">
    <source>
        <dbReference type="Proteomes" id="UP000053766"/>
    </source>
</evidence>
<reference evidence="12" key="2">
    <citation type="journal article" date="2016" name="Sci. Rep.">
        <title>Dictyocaulus viviparus genome, variome and transcriptome elucidate lungworm biology and support future intervention.</title>
        <authorList>
            <person name="McNulty S.N."/>
            <person name="Strube C."/>
            <person name="Rosa B.A."/>
            <person name="Martin J.C."/>
            <person name="Tyagi R."/>
            <person name="Choi Y.J."/>
            <person name="Wang Q."/>
            <person name="Hallsworth Pepin K."/>
            <person name="Zhang X."/>
            <person name="Ozersky P."/>
            <person name="Wilson R.K."/>
            <person name="Sternberg P.W."/>
            <person name="Gasser R.B."/>
            <person name="Mitreva M."/>
        </authorList>
    </citation>
    <scope>NUCLEOTIDE SEQUENCE [LARGE SCALE GENOMIC DNA]</scope>
    <source>
        <strain evidence="12">HannoverDv2000</strain>
    </source>
</reference>
<keyword evidence="4" id="KW-0132">Cell division</keyword>
<dbReference type="SUPFAM" id="SSF48371">
    <property type="entry name" value="ARM repeat"/>
    <property type="match status" value="1"/>
</dbReference>
<evidence type="ECO:0000256" key="7">
    <source>
        <dbReference type="ARBA" id="ARBA00023306"/>
    </source>
</evidence>
<evidence type="ECO:0000256" key="9">
    <source>
        <dbReference type="SAM" id="SignalP"/>
    </source>
</evidence>
<evidence type="ECO:0000256" key="5">
    <source>
        <dbReference type="ARBA" id="ARBA00022776"/>
    </source>
</evidence>
<proteinExistence type="inferred from homology"/>
<protein>
    <recommendedName>
        <fullName evidence="10">Nuclear condensin complex subunit 3 C-terminal domain-containing protein</fullName>
    </recommendedName>
</protein>
<keyword evidence="7" id="KW-0131">Cell cycle</keyword>
<evidence type="ECO:0000256" key="8">
    <source>
        <dbReference type="SAM" id="MobiDB-lite"/>
    </source>
</evidence>
<dbReference type="GO" id="GO:0000793">
    <property type="term" value="C:condensed chromosome"/>
    <property type="evidence" value="ECO:0007669"/>
    <property type="project" value="TreeGrafter"/>
</dbReference>
<dbReference type="InterPro" id="IPR027165">
    <property type="entry name" value="CND3"/>
</dbReference>
<feature type="region of interest" description="Disordered" evidence="8">
    <location>
        <begin position="215"/>
        <end position="237"/>
    </location>
</feature>
<keyword evidence="5" id="KW-0498">Mitosis</keyword>
<dbReference type="GO" id="GO:0007076">
    <property type="term" value="P:mitotic chromosome condensation"/>
    <property type="evidence" value="ECO:0007669"/>
    <property type="project" value="InterPro"/>
</dbReference>
<evidence type="ECO:0000313" key="11">
    <source>
        <dbReference type="EMBL" id="KJH45225.1"/>
    </source>
</evidence>
<comment type="similarity">
    <text evidence="2">Belongs to the CND3 (condensin subunit 3) family.</text>
</comment>
<evidence type="ECO:0000256" key="1">
    <source>
        <dbReference type="ARBA" id="ARBA00004286"/>
    </source>
</evidence>
<feature type="domain" description="Nuclear condensin complex subunit 3 C-terminal" evidence="10">
    <location>
        <begin position="527"/>
        <end position="789"/>
    </location>
</feature>
<organism evidence="11 12">
    <name type="scientific">Dictyocaulus viviparus</name>
    <name type="common">Bovine lungworm</name>
    <dbReference type="NCBI Taxonomy" id="29172"/>
    <lineage>
        <taxon>Eukaryota</taxon>
        <taxon>Metazoa</taxon>
        <taxon>Ecdysozoa</taxon>
        <taxon>Nematoda</taxon>
        <taxon>Chromadorea</taxon>
        <taxon>Rhabditida</taxon>
        <taxon>Rhabditina</taxon>
        <taxon>Rhabditomorpha</taxon>
        <taxon>Strongyloidea</taxon>
        <taxon>Metastrongylidae</taxon>
        <taxon>Dictyocaulus</taxon>
    </lineage>
</organism>
<dbReference type="PANTHER" id="PTHR14418:SF5">
    <property type="entry name" value="CONDENSIN COMPLEX SUBUNIT 3"/>
    <property type="match status" value="1"/>
</dbReference>
<keyword evidence="6" id="KW-0226">DNA condensation</keyword>
<evidence type="ECO:0000256" key="3">
    <source>
        <dbReference type="ARBA" id="ARBA00022454"/>
    </source>
</evidence>
<evidence type="ECO:0000256" key="2">
    <source>
        <dbReference type="ARBA" id="ARBA00006533"/>
    </source>
</evidence>
<accession>A0A0D8XL37</accession>
<feature type="compositionally biased region" description="Basic and acidic residues" evidence="8">
    <location>
        <begin position="222"/>
        <end position="237"/>
    </location>
</feature>
<evidence type="ECO:0000259" key="10">
    <source>
        <dbReference type="Pfam" id="PF12719"/>
    </source>
</evidence>
<evidence type="ECO:0000256" key="6">
    <source>
        <dbReference type="ARBA" id="ARBA00023067"/>
    </source>
</evidence>
<reference evidence="11 12" key="1">
    <citation type="submission" date="2013-11" db="EMBL/GenBank/DDBJ databases">
        <title>Draft genome of the bovine lungworm Dictyocaulus viviparus.</title>
        <authorList>
            <person name="Mitreva M."/>
        </authorList>
    </citation>
    <scope>NUCLEOTIDE SEQUENCE [LARGE SCALE GENOMIC DNA]</scope>
    <source>
        <strain evidence="11 12">HannoverDv2000</strain>
    </source>
</reference>
<feature type="chain" id="PRO_5002335767" description="Nuclear condensin complex subunit 3 C-terminal domain-containing protein" evidence="9">
    <location>
        <begin position="24"/>
        <end position="963"/>
    </location>
</feature>
<dbReference type="EMBL" id="KN716419">
    <property type="protein sequence ID" value="KJH45225.1"/>
    <property type="molecule type" value="Genomic_DNA"/>
</dbReference>
<evidence type="ECO:0000256" key="4">
    <source>
        <dbReference type="ARBA" id="ARBA00022618"/>
    </source>
</evidence>
<feature type="signal peptide" evidence="9">
    <location>
        <begin position="1"/>
        <end position="23"/>
    </location>
</feature>
<dbReference type="Gene3D" id="1.25.10.10">
    <property type="entry name" value="Leucine-rich Repeat Variant"/>
    <property type="match status" value="1"/>
</dbReference>
<dbReference type="Pfam" id="PF12719">
    <property type="entry name" value="Cnd3"/>
    <property type="match status" value="1"/>
</dbReference>
<name>A0A0D8XL37_DICVI</name>
<keyword evidence="12" id="KW-1185">Reference proteome</keyword>
<dbReference type="STRING" id="29172.A0A0D8XL37"/>
<comment type="subcellular location">
    <subcellularLocation>
        <location evidence="1">Chromosome</location>
    </subcellularLocation>
</comment>
<gene>
    <name evidence="11" type="ORF">DICVIV_08720</name>
</gene>
<dbReference type="GO" id="GO:0005737">
    <property type="term" value="C:cytoplasm"/>
    <property type="evidence" value="ECO:0007669"/>
    <property type="project" value="TreeGrafter"/>
</dbReference>
<dbReference type="InterPro" id="IPR011989">
    <property type="entry name" value="ARM-like"/>
</dbReference>
<sequence length="963" mass="110638">MNQWRKGVLDFVIFLMDFCETLCHCENPAVRQNICTLVGFLLKEGRCTDTACGNSLSMNVRRKFYSILMERQLDKVVAVRAEVIQSVADIQDDEIPNDFVEALERSPKDIILMGFRDVAADCRLTAVYALRIIIHSHTDFLIELVSSDPSVKVRVAVIRKFARLDFTFLTEQQRMDILRAVIFDDDPSVVDVVRDVLLSEWLYFVHSIQKRKTRRESRKHPQLRDKKVERDKVNGDNKSHVISDSQEIKCDHGLGSAALGLLAMLDFCDELQSEYICRRTLFSLFDVIRKKLHFERNSLTNFVSSLVNDNTFPEVLSTHNYRTLLDESLSRTDQAQYAFFWRILIEYCFKRAHTESEYKECTYMLAPPLHVMCELVQKMRMLPLQAEDCLQNVCGEVPVCDIQQITIIHLLGVLRHLDRNDLLGMNEWKSLLLSLLEDDSLSKEVTDCVMIDLVDVFFQGKPEQFLATVYDVAFESIQRPKYNNSKDSKLLLTAVENKQPHSVFQFSECEKKFYIQLLHSMLRTGIFTKFSLMLRRIYDNIIRPCFCLKGTQFYIWALEAAGILSIISEEMAMINISEALDAFNSNSEKMQVSAMDVVTDLISVYGYENICSWSKTGQFDAQSIRRFSSALLGVIRSKNVDALVCSKACECMSKILLMESIANEVFHFADVVAGLISRLFHSRIFRLTGMKTCLEKFFSMFSSIRRSNQIVVIAAFHQLMSDLRKASDDDFVLRIDIVGALEFIVSMTRVDLLTHAPDTEMGSVQPIFMREILEYLLHHPNDPCASLYWHTASLLDLKSFSYADIIEVQNTAQRIIENAISTTLLRNTFSNEVHKFIRYVESTLHSLVNRDSEVAEHEDCLTELGEKSVRTLGRRRKQISRSTNSTPSKPSIATVKKRRVISTVKRSTQQLLSNDKSPSPSPICQSLITPIARSRPVLSRNAKNIAVNKTRRWLFENENWQNQ</sequence>
<keyword evidence="3" id="KW-0158">Chromosome</keyword>
<dbReference type="GO" id="GO:0000796">
    <property type="term" value="C:condensin complex"/>
    <property type="evidence" value="ECO:0007669"/>
    <property type="project" value="InterPro"/>
</dbReference>
<dbReference type="InterPro" id="IPR016024">
    <property type="entry name" value="ARM-type_fold"/>
</dbReference>
<dbReference type="AlphaFoldDB" id="A0A0D8XL37"/>
<dbReference type="PANTHER" id="PTHR14418">
    <property type="entry name" value="CONDENSIN COMPLEX SUBUNIT 3-RELATED"/>
    <property type="match status" value="1"/>
</dbReference>